<evidence type="ECO:0000256" key="9">
    <source>
        <dbReference type="SAM" id="MobiDB-lite"/>
    </source>
</evidence>
<keyword evidence="5 12" id="KW-0418">Kinase</keyword>
<evidence type="ECO:0000256" key="10">
    <source>
        <dbReference type="SAM" id="Phobius"/>
    </source>
</evidence>
<evidence type="ECO:0000256" key="8">
    <source>
        <dbReference type="ARBA" id="ARBA00048679"/>
    </source>
</evidence>
<evidence type="ECO:0000256" key="7">
    <source>
        <dbReference type="ARBA" id="ARBA00047899"/>
    </source>
</evidence>
<keyword evidence="13" id="KW-1185">Reference proteome</keyword>
<evidence type="ECO:0000313" key="13">
    <source>
        <dbReference type="Proteomes" id="UP000662747"/>
    </source>
</evidence>
<keyword evidence="6" id="KW-0067">ATP-binding</keyword>
<dbReference type="EMBL" id="CP071090">
    <property type="protein sequence ID" value="QSQ23336.1"/>
    <property type="molecule type" value="Genomic_DNA"/>
</dbReference>
<dbReference type="Gene3D" id="3.30.200.20">
    <property type="entry name" value="Phosphorylase Kinase, domain 1"/>
    <property type="match status" value="1"/>
</dbReference>
<dbReference type="InterPro" id="IPR008271">
    <property type="entry name" value="Ser/Thr_kinase_AS"/>
</dbReference>
<reference evidence="12 13" key="1">
    <citation type="submission" date="2021-02" db="EMBL/GenBank/DDBJ databases">
        <title>De Novo genome assembly of isolated myxobacteria.</title>
        <authorList>
            <person name="Stevens D.C."/>
        </authorList>
    </citation>
    <scope>NUCLEOTIDE SEQUENCE [LARGE SCALE GENOMIC DNA]</scope>
    <source>
        <strain evidence="13">SCPEA02</strain>
    </source>
</reference>
<dbReference type="InterPro" id="IPR011009">
    <property type="entry name" value="Kinase-like_dom_sf"/>
</dbReference>
<keyword evidence="10" id="KW-0812">Transmembrane</keyword>
<dbReference type="Pfam" id="PF00069">
    <property type="entry name" value="Pkinase"/>
    <property type="match status" value="1"/>
</dbReference>
<gene>
    <name evidence="12" type="ORF">JY651_51105</name>
</gene>
<evidence type="ECO:0000313" key="12">
    <source>
        <dbReference type="EMBL" id="QSQ23336.1"/>
    </source>
</evidence>
<protein>
    <recommendedName>
        <fullName evidence="1">non-specific serine/threonine protein kinase</fullName>
        <ecNumber evidence="1">2.7.11.1</ecNumber>
    </recommendedName>
</protein>
<evidence type="ECO:0000259" key="11">
    <source>
        <dbReference type="PROSITE" id="PS50011"/>
    </source>
</evidence>
<organism evidence="12 13">
    <name type="scientific">Pyxidicoccus parkwayensis</name>
    <dbReference type="NCBI Taxonomy" id="2813578"/>
    <lineage>
        <taxon>Bacteria</taxon>
        <taxon>Pseudomonadati</taxon>
        <taxon>Myxococcota</taxon>
        <taxon>Myxococcia</taxon>
        <taxon>Myxococcales</taxon>
        <taxon>Cystobacterineae</taxon>
        <taxon>Myxococcaceae</taxon>
        <taxon>Pyxidicoccus</taxon>
    </lineage>
</organism>
<keyword evidence="3" id="KW-0808">Transferase</keyword>
<dbReference type="PANTHER" id="PTHR24363:SF0">
    <property type="entry name" value="SERINE_THREONINE KINASE LIKE DOMAIN CONTAINING 1"/>
    <property type="match status" value="1"/>
</dbReference>
<feature type="compositionally biased region" description="Pro residues" evidence="9">
    <location>
        <begin position="401"/>
        <end position="410"/>
    </location>
</feature>
<feature type="transmembrane region" description="Helical" evidence="10">
    <location>
        <begin position="353"/>
        <end position="375"/>
    </location>
</feature>
<feature type="compositionally biased region" description="Low complexity" evidence="9">
    <location>
        <begin position="324"/>
        <end position="335"/>
    </location>
</feature>
<dbReference type="GO" id="GO:0004674">
    <property type="term" value="F:protein serine/threonine kinase activity"/>
    <property type="evidence" value="ECO:0007669"/>
    <property type="project" value="UniProtKB-KW"/>
</dbReference>
<keyword evidence="2 12" id="KW-0723">Serine/threonine-protein kinase</keyword>
<feature type="region of interest" description="Disordered" evidence="9">
    <location>
        <begin position="295"/>
        <end position="335"/>
    </location>
</feature>
<comment type="catalytic activity">
    <reaction evidence="7">
        <text>L-threonyl-[protein] + ATP = O-phospho-L-threonyl-[protein] + ADP + H(+)</text>
        <dbReference type="Rhea" id="RHEA:46608"/>
        <dbReference type="Rhea" id="RHEA-COMP:11060"/>
        <dbReference type="Rhea" id="RHEA-COMP:11605"/>
        <dbReference type="ChEBI" id="CHEBI:15378"/>
        <dbReference type="ChEBI" id="CHEBI:30013"/>
        <dbReference type="ChEBI" id="CHEBI:30616"/>
        <dbReference type="ChEBI" id="CHEBI:61977"/>
        <dbReference type="ChEBI" id="CHEBI:456216"/>
        <dbReference type="EC" id="2.7.11.1"/>
    </reaction>
</comment>
<dbReference type="SMART" id="SM00220">
    <property type="entry name" value="S_TKc"/>
    <property type="match status" value="1"/>
</dbReference>
<dbReference type="SUPFAM" id="SSF56112">
    <property type="entry name" value="Protein kinase-like (PK-like)"/>
    <property type="match status" value="1"/>
</dbReference>
<evidence type="ECO:0000256" key="1">
    <source>
        <dbReference type="ARBA" id="ARBA00012513"/>
    </source>
</evidence>
<dbReference type="Gene3D" id="1.10.510.10">
    <property type="entry name" value="Transferase(Phosphotransferase) domain 1"/>
    <property type="match status" value="1"/>
</dbReference>
<dbReference type="InterPro" id="IPR000719">
    <property type="entry name" value="Prot_kinase_dom"/>
</dbReference>
<dbReference type="CDD" id="cd14014">
    <property type="entry name" value="STKc_PknB_like"/>
    <property type="match status" value="1"/>
</dbReference>
<name>A0ABX7NWL9_9BACT</name>
<keyword evidence="10" id="KW-1133">Transmembrane helix</keyword>
<evidence type="ECO:0000256" key="5">
    <source>
        <dbReference type="ARBA" id="ARBA00022777"/>
    </source>
</evidence>
<comment type="catalytic activity">
    <reaction evidence="8">
        <text>L-seryl-[protein] + ATP = O-phospho-L-seryl-[protein] + ADP + H(+)</text>
        <dbReference type="Rhea" id="RHEA:17989"/>
        <dbReference type="Rhea" id="RHEA-COMP:9863"/>
        <dbReference type="Rhea" id="RHEA-COMP:11604"/>
        <dbReference type="ChEBI" id="CHEBI:15378"/>
        <dbReference type="ChEBI" id="CHEBI:29999"/>
        <dbReference type="ChEBI" id="CHEBI:30616"/>
        <dbReference type="ChEBI" id="CHEBI:83421"/>
        <dbReference type="ChEBI" id="CHEBI:456216"/>
        <dbReference type="EC" id="2.7.11.1"/>
    </reaction>
</comment>
<dbReference type="EC" id="2.7.11.1" evidence="1"/>
<dbReference type="Proteomes" id="UP000662747">
    <property type="component" value="Chromosome"/>
</dbReference>
<keyword evidence="4" id="KW-0547">Nucleotide-binding</keyword>
<dbReference type="PANTHER" id="PTHR24363">
    <property type="entry name" value="SERINE/THREONINE PROTEIN KINASE"/>
    <property type="match status" value="1"/>
</dbReference>
<proteinExistence type="predicted"/>
<evidence type="ECO:0000256" key="6">
    <source>
        <dbReference type="ARBA" id="ARBA00022840"/>
    </source>
</evidence>
<evidence type="ECO:0000256" key="3">
    <source>
        <dbReference type="ARBA" id="ARBA00022679"/>
    </source>
</evidence>
<evidence type="ECO:0000256" key="4">
    <source>
        <dbReference type="ARBA" id="ARBA00022741"/>
    </source>
</evidence>
<evidence type="ECO:0000256" key="2">
    <source>
        <dbReference type="ARBA" id="ARBA00022527"/>
    </source>
</evidence>
<feature type="region of interest" description="Disordered" evidence="9">
    <location>
        <begin position="386"/>
        <end position="428"/>
    </location>
</feature>
<dbReference type="RefSeq" id="WP_206724911.1">
    <property type="nucleotide sequence ID" value="NZ_CP071090.1"/>
</dbReference>
<sequence length="428" mass="45517">MERIQSVTGHREEGRAACVVCEATLEGSRCGHCGAAVAPGGYRVLRVISQSVHGRVYLAVDAEGRRVALKELLFALVPGVEQLDAFEREASVLRSLSHPDIPRFVASFQEGSGVGTRLYLVQEFLEGESLLQRLERQRLDEDEAWTLAAQVLETLQALHQRTPALIHRDVKPANLILRPDGRAALVDFGAARHLARDVTHGSTLVGTFGYMPPEQLGGTVEPSSDLYALGATLVHALSGRMPADLLDEGLALSFEQHVRASAPFRAFLQRLLARKRSERFGSAAEALAALHAARAPAPVPQAPTEAATSQPIPPAREAERTASDEAAAQAQATGQGITEGAPLLSKRRRMVRWALVGVSVAGLLVGALLASGVFAPSPVVVVTDPPDAFAPPSGESIVGEPPAPSSPAPPATRLHRNFRTPWPGSGSR</sequence>
<dbReference type="PROSITE" id="PS00108">
    <property type="entry name" value="PROTEIN_KINASE_ST"/>
    <property type="match status" value="1"/>
</dbReference>
<keyword evidence="10" id="KW-0472">Membrane</keyword>
<accession>A0ABX7NWL9</accession>
<dbReference type="PROSITE" id="PS50011">
    <property type="entry name" value="PROTEIN_KINASE_DOM"/>
    <property type="match status" value="1"/>
</dbReference>
<feature type="domain" description="Protein kinase" evidence="11">
    <location>
        <begin position="42"/>
        <end position="294"/>
    </location>
</feature>